<dbReference type="EMBL" id="OX597816">
    <property type="protein sequence ID" value="CAI9719903.1"/>
    <property type="molecule type" value="Genomic_DNA"/>
</dbReference>
<reference evidence="1" key="1">
    <citation type="submission" date="2023-08" db="EMBL/GenBank/DDBJ databases">
        <authorList>
            <person name="Alioto T."/>
            <person name="Alioto T."/>
            <person name="Gomez Garrido J."/>
        </authorList>
    </citation>
    <scope>NUCLEOTIDE SEQUENCE</scope>
</reference>
<accession>A0AA36F229</accession>
<sequence length="209" mass="24155">MWEEAPVTHDFMHTGRTLTVPRCLSDSTQWLDLNYEEHKKISSVEVFFGNKENVCIVECTCNNICSNRGNVNIVSFLDLKRLLAIFNFGKYFLVGHGGMKKESSKVFIADIRVERKLRFNIILHNSNYEDENSLNPNLNDYKEDLKEKNLTLLEVSARIKKKTIITTDIAIFIGDNSYNPSYTYNCHNRNIMSSDSNRDVSTIKVQYLP</sequence>
<name>A0AA36F229_OCTVU</name>
<organism evidence="1 2">
    <name type="scientific">Octopus vulgaris</name>
    <name type="common">Common octopus</name>
    <dbReference type="NCBI Taxonomy" id="6645"/>
    <lineage>
        <taxon>Eukaryota</taxon>
        <taxon>Metazoa</taxon>
        <taxon>Spiralia</taxon>
        <taxon>Lophotrochozoa</taxon>
        <taxon>Mollusca</taxon>
        <taxon>Cephalopoda</taxon>
        <taxon>Coleoidea</taxon>
        <taxon>Octopodiformes</taxon>
        <taxon>Octopoda</taxon>
        <taxon>Incirrata</taxon>
        <taxon>Octopodidae</taxon>
        <taxon>Octopus</taxon>
    </lineage>
</organism>
<proteinExistence type="predicted"/>
<evidence type="ECO:0000313" key="2">
    <source>
        <dbReference type="Proteomes" id="UP001162480"/>
    </source>
</evidence>
<evidence type="ECO:0000313" key="1">
    <source>
        <dbReference type="EMBL" id="CAI9719903.1"/>
    </source>
</evidence>
<protein>
    <submittedName>
        <fullName evidence="1">Uncharacterized protein</fullName>
    </submittedName>
</protein>
<dbReference type="Proteomes" id="UP001162480">
    <property type="component" value="Chromosome 3"/>
</dbReference>
<dbReference type="AlphaFoldDB" id="A0AA36F229"/>
<gene>
    <name evidence="1" type="ORF">OCTVUL_1B023195</name>
</gene>
<keyword evidence="2" id="KW-1185">Reference proteome</keyword>